<dbReference type="Pfam" id="PF13884">
    <property type="entry name" value="Peptidase_S74"/>
    <property type="match status" value="1"/>
</dbReference>
<dbReference type="GO" id="GO:0043565">
    <property type="term" value="F:sequence-specific DNA binding"/>
    <property type="evidence" value="ECO:0007669"/>
    <property type="project" value="TreeGrafter"/>
</dbReference>
<feature type="domain" description="Peptidase S74" evidence="2">
    <location>
        <begin position="290"/>
        <end position="393"/>
    </location>
</feature>
<sequence>KIGPSTSGQYGSRIVSYSAAVSSYGSRLQLQTHDTSATNQSFNTGLLIDENGNVGIGTASPVMKLQVVPNVNQYGLGIIGNNTVGQSYGQYIMAGTNSSDSAFRVVNQAQNSEYMYIRGDGNIGIGTTGPSEKLHITGNLYMWNGTADTIVRLGGSDYEWQVKRDYADNGKFKIKYLQGSLDALTIGRDGNVGIGTASPGAKLEVGPTSSSTYVFKFMNPVGNSFLTGYIDGDGDGGVAIGVGYASTDGPDNGLIIQGNVGIGIPAPAYQLQLSLDSAAKPTANTWTIASDRRIKKDINDFTDGLSTILALQPRTYKYNGLWGVGYDDSGMHIGIIAQEVEKIAPYMVETRTGVIDGKEVSDFKTYQWHALSFILVNAVKELKTENDALKKKNIFLEKKLNDIKTLVCLDHKNAEICK</sequence>
<reference evidence="3" key="1">
    <citation type="journal article" date="2012" name="Science">
        <title>Fermentation, hydrogen, and sulfur metabolism in multiple uncultivated bacterial phyla.</title>
        <authorList>
            <person name="Wrighton K.C."/>
            <person name="Thomas B.C."/>
            <person name="Sharon I."/>
            <person name="Miller C.S."/>
            <person name="Castelle C.J."/>
            <person name="VerBerkmoes N.C."/>
            <person name="Wilkins M.J."/>
            <person name="Hettich R.L."/>
            <person name="Lipton M.S."/>
            <person name="Williams K.H."/>
            <person name="Long P.E."/>
            <person name="Banfield J.F."/>
        </authorList>
    </citation>
    <scope>NUCLEOTIDE SEQUENCE [LARGE SCALE GENOMIC DNA]</scope>
</reference>
<comment type="caution">
    <text evidence="3">The sequence shown here is derived from an EMBL/GenBank/DDBJ whole genome shotgun (WGS) entry which is preliminary data.</text>
</comment>
<protein>
    <recommendedName>
        <fullName evidence="2">Peptidase S74 domain-containing protein</fullName>
    </recommendedName>
</protein>
<dbReference type="EMBL" id="AMFJ01028818">
    <property type="protein sequence ID" value="EKD44589.1"/>
    <property type="molecule type" value="Genomic_DNA"/>
</dbReference>
<dbReference type="InterPro" id="IPR051577">
    <property type="entry name" value="MRF-like"/>
</dbReference>
<organism evidence="3">
    <name type="scientific">uncultured bacterium</name>
    <name type="common">gcode 4</name>
    <dbReference type="NCBI Taxonomy" id="1234023"/>
    <lineage>
        <taxon>Bacteria</taxon>
        <taxon>environmental samples</taxon>
    </lineage>
</organism>
<dbReference type="GO" id="GO:0016540">
    <property type="term" value="P:protein autoprocessing"/>
    <property type="evidence" value="ECO:0007669"/>
    <property type="project" value="TreeGrafter"/>
</dbReference>
<dbReference type="GO" id="GO:0003700">
    <property type="term" value="F:DNA-binding transcription factor activity"/>
    <property type="evidence" value="ECO:0007669"/>
    <property type="project" value="TreeGrafter"/>
</dbReference>
<evidence type="ECO:0000313" key="3">
    <source>
        <dbReference type="EMBL" id="EKD44589.1"/>
    </source>
</evidence>
<dbReference type="InterPro" id="IPR036388">
    <property type="entry name" value="WH-like_DNA-bd_sf"/>
</dbReference>
<dbReference type="Gene3D" id="1.10.10.10">
    <property type="entry name" value="Winged helix-like DNA-binding domain superfamily/Winged helix DNA-binding domain"/>
    <property type="match status" value="1"/>
</dbReference>
<dbReference type="GO" id="GO:0045893">
    <property type="term" value="P:positive regulation of DNA-templated transcription"/>
    <property type="evidence" value="ECO:0007669"/>
    <property type="project" value="TreeGrafter"/>
</dbReference>
<keyword evidence="1" id="KW-0175">Coiled coil</keyword>
<feature type="non-terminal residue" evidence="3">
    <location>
        <position position="1"/>
    </location>
</feature>
<name>K2A3H6_9BACT</name>
<accession>K2A3H6</accession>
<proteinExistence type="predicted"/>
<dbReference type="AlphaFoldDB" id="K2A3H6"/>
<feature type="coiled-coil region" evidence="1">
    <location>
        <begin position="379"/>
        <end position="406"/>
    </location>
</feature>
<dbReference type="PANTHER" id="PTHR13029:SF18">
    <property type="entry name" value="MYELIN REGULATORY FACTOR HOMOLOG 1"/>
    <property type="match status" value="1"/>
</dbReference>
<dbReference type="InterPro" id="IPR030392">
    <property type="entry name" value="S74_ICA"/>
</dbReference>
<dbReference type="PANTHER" id="PTHR13029">
    <property type="match status" value="1"/>
</dbReference>
<evidence type="ECO:0000259" key="2">
    <source>
        <dbReference type="PROSITE" id="PS51688"/>
    </source>
</evidence>
<gene>
    <name evidence="3" type="ORF">ACD_71C00087G0004</name>
</gene>
<evidence type="ECO:0000256" key="1">
    <source>
        <dbReference type="SAM" id="Coils"/>
    </source>
</evidence>
<dbReference type="PROSITE" id="PS51688">
    <property type="entry name" value="ICA"/>
    <property type="match status" value="1"/>
</dbReference>